<dbReference type="EMBL" id="LAZR01002523">
    <property type="protein sequence ID" value="KKN28948.1"/>
    <property type="molecule type" value="Genomic_DNA"/>
</dbReference>
<sequence length="146" mass="16215">KDEKVYAMGGHINTLTIMNDVFDAITKTDFLLRGRVDDMINIAGRRHSLASLNHILNSIPGVIDGAFYMPDENDNSSTTTRLSACVVAPELNATQLLSMLRDFIAPVFLPRPLLFIDKLPRNETGKLSRASLHDLFHSPHLGKSNE</sequence>
<protein>
    <recommendedName>
        <fullName evidence="2">AMP-binding enzyme C-terminal domain-containing protein</fullName>
    </recommendedName>
</protein>
<reference evidence="1" key="1">
    <citation type="journal article" date="2015" name="Nature">
        <title>Complex archaea that bridge the gap between prokaryotes and eukaryotes.</title>
        <authorList>
            <person name="Spang A."/>
            <person name="Saw J.H."/>
            <person name="Jorgensen S.L."/>
            <person name="Zaremba-Niedzwiedzka K."/>
            <person name="Martijn J."/>
            <person name="Lind A.E."/>
            <person name="van Eijk R."/>
            <person name="Schleper C."/>
            <person name="Guy L."/>
            <person name="Ettema T.J."/>
        </authorList>
    </citation>
    <scope>NUCLEOTIDE SEQUENCE</scope>
</reference>
<gene>
    <name evidence="1" type="ORF">LCGC14_0849190</name>
</gene>
<evidence type="ECO:0008006" key="2">
    <source>
        <dbReference type="Google" id="ProtNLM"/>
    </source>
</evidence>
<dbReference type="Gene3D" id="3.30.300.30">
    <property type="match status" value="1"/>
</dbReference>
<dbReference type="AlphaFoldDB" id="A0A0F9SHX7"/>
<name>A0A0F9SHX7_9ZZZZ</name>
<organism evidence="1">
    <name type="scientific">marine sediment metagenome</name>
    <dbReference type="NCBI Taxonomy" id="412755"/>
    <lineage>
        <taxon>unclassified sequences</taxon>
        <taxon>metagenomes</taxon>
        <taxon>ecological metagenomes</taxon>
    </lineage>
</organism>
<evidence type="ECO:0000313" key="1">
    <source>
        <dbReference type="EMBL" id="KKN28948.1"/>
    </source>
</evidence>
<comment type="caution">
    <text evidence="1">The sequence shown here is derived from an EMBL/GenBank/DDBJ whole genome shotgun (WGS) entry which is preliminary data.</text>
</comment>
<dbReference type="SUPFAM" id="SSF56801">
    <property type="entry name" value="Acetyl-CoA synthetase-like"/>
    <property type="match status" value="1"/>
</dbReference>
<proteinExistence type="predicted"/>
<accession>A0A0F9SHX7</accession>
<dbReference type="InterPro" id="IPR045851">
    <property type="entry name" value="AMP-bd_C_sf"/>
</dbReference>
<feature type="non-terminal residue" evidence="1">
    <location>
        <position position="1"/>
    </location>
</feature>